<organism evidence="2 3">
    <name type="scientific">Symbiodinium pilosum</name>
    <name type="common">Dinoflagellate</name>
    <dbReference type="NCBI Taxonomy" id="2952"/>
    <lineage>
        <taxon>Eukaryota</taxon>
        <taxon>Sar</taxon>
        <taxon>Alveolata</taxon>
        <taxon>Dinophyceae</taxon>
        <taxon>Suessiales</taxon>
        <taxon>Symbiodiniaceae</taxon>
        <taxon>Symbiodinium</taxon>
    </lineage>
</organism>
<comment type="caution">
    <text evidence="2">The sequence shown here is derived from an EMBL/GenBank/DDBJ whole genome shotgun (WGS) entry which is preliminary data.</text>
</comment>
<dbReference type="EMBL" id="CAJNIZ010000044">
    <property type="protein sequence ID" value="CAE7152098.1"/>
    <property type="molecule type" value="Genomic_DNA"/>
</dbReference>
<evidence type="ECO:0000313" key="2">
    <source>
        <dbReference type="EMBL" id="CAE7152098.1"/>
    </source>
</evidence>
<protein>
    <submittedName>
        <fullName evidence="2">Uncharacterized protein</fullName>
    </submittedName>
</protein>
<accession>A0A812IPL8</accession>
<dbReference type="AlphaFoldDB" id="A0A812IPL8"/>
<dbReference type="OrthoDB" id="445851at2759"/>
<feature type="region of interest" description="Disordered" evidence="1">
    <location>
        <begin position="339"/>
        <end position="364"/>
    </location>
</feature>
<dbReference type="Proteomes" id="UP000649617">
    <property type="component" value="Unassembled WGS sequence"/>
</dbReference>
<feature type="compositionally biased region" description="Acidic residues" evidence="1">
    <location>
        <begin position="351"/>
        <end position="360"/>
    </location>
</feature>
<keyword evidence="3" id="KW-1185">Reference proteome</keyword>
<proteinExistence type="predicted"/>
<reference evidence="2" key="1">
    <citation type="submission" date="2021-02" db="EMBL/GenBank/DDBJ databases">
        <authorList>
            <person name="Dougan E. K."/>
            <person name="Rhodes N."/>
            <person name="Thang M."/>
            <person name="Chan C."/>
        </authorList>
    </citation>
    <scope>NUCLEOTIDE SEQUENCE</scope>
</reference>
<gene>
    <name evidence="2" type="ORF">SPIL2461_LOCUS229</name>
</gene>
<evidence type="ECO:0000256" key="1">
    <source>
        <dbReference type="SAM" id="MobiDB-lite"/>
    </source>
</evidence>
<evidence type="ECO:0000313" key="3">
    <source>
        <dbReference type="Proteomes" id="UP000649617"/>
    </source>
</evidence>
<sequence>MILAEAIFAKNALFRHGNASPYEAVFGRTPALLDALHFESVADISERDCERLRHAAIQSMVQASAHDRVVRANASRARPAGELLGIEVGDLVEFFRKPSTKDTSGWHGPATVVDTTSMRDGQLGLRWQGRHITCRLQDIRRALTYTCLLMTARSDSPTTIVQQAAEQHVGVVVRLGWFQSESRWLAFEANRRYARELLAGLHMASCLLHLSGVVSFRFGCEVNSLPAVNCDDTLLIWWPIGLLEEWCHVFLPGQQAINFARLCPTLGHKVAFLQFFCESAETVASVRQVVADVPNLGGPYDPQMPPPRDLTHRVRLGGRMPALAIEDGATRQPEHFDIATPPASSGPMSDLETEGEETEAPTESVESVFMQYAVTPPLVYTDVAHEAAFVFSSAELERELPSLEIAPPLEFVNEQVKSQYMSLLGGLAWVVQTRPDIAVFISALQRQLATALDNGTNALFLDMVIDHRGLLDAAASDENKSTDSAVLLHLMKLREDLKSKIRTLFWVDTRSMVADALNKGAIDRKQLHELCSEGTWTISQPLVSHRDTTKGK</sequence>
<name>A0A812IPL8_SYMPI</name>